<reference evidence="5 6" key="1">
    <citation type="journal article" date="2015" name="Genome Announc.">
        <title>Draft Genome Sequences of Marine Isolates of Thalassomonas viridans and Thalassomonas actiniarum.</title>
        <authorList>
            <person name="Olonade I."/>
            <person name="van Zyl L.J."/>
            <person name="Trindade M."/>
        </authorList>
    </citation>
    <scope>NUCLEOTIDE SEQUENCE [LARGE SCALE GENOMIC DNA]</scope>
    <source>
        <strain evidence="5 6">A5K-106</strain>
    </source>
</reference>
<dbReference type="GO" id="GO:0016810">
    <property type="term" value="F:hydrolase activity, acting on carbon-nitrogen (but not peptide) bonds"/>
    <property type="evidence" value="ECO:0007669"/>
    <property type="project" value="InterPro"/>
</dbReference>
<evidence type="ECO:0000256" key="1">
    <source>
        <dbReference type="ARBA" id="ARBA00004613"/>
    </source>
</evidence>
<feature type="domain" description="NodB homology" evidence="4">
    <location>
        <begin position="76"/>
        <end position="280"/>
    </location>
</feature>
<organism evidence="5 6">
    <name type="scientific">Thalassomonas actiniarum</name>
    <dbReference type="NCBI Taxonomy" id="485447"/>
    <lineage>
        <taxon>Bacteria</taxon>
        <taxon>Pseudomonadati</taxon>
        <taxon>Pseudomonadota</taxon>
        <taxon>Gammaproteobacteria</taxon>
        <taxon>Alteromonadales</taxon>
        <taxon>Colwelliaceae</taxon>
        <taxon>Thalassomonas</taxon>
    </lineage>
</organism>
<feature type="signal peptide" evidence="3">
    <location>
        <begin position="1"/>
        <end position="19"/>
    </location>
</feature>
<dbReference type="InterPro" id="IPR011330">
    <property type="entry name" value="Glyco_hydro/deAcase_b/a-brl"/>
</dbReference>
<dbReference type="AlphaFoldDB" id="A0AAF0C3G2"/>
<protein>
    <submittedName>
        <fullName evidence="5">Polysaccharide deacetylase family protein</fullName>
    </submittedName>
</protein>
<gene>
    <name evidence="5" type="ORF">SG35_027450</name>
</gene>
<evidence type="ECO:0000313" key="6">
    <source>
        <dbReference type="Proteomes" id="UP000032568"/>
    </source>
</evidence>
<dbReference type="InterPro" id="IPR002509">
    <property type="entry name" value="NODB_dom"/>
</dbReference>
<accession>A0AAF0C3G2</accession>
<dbReference type="CDD" id="cd10973">
    <property type="entry name" value="CE4_DAC_u4_5s"/>
    <property type="match status" value="1"/>
</dbReference>
<comment type="subcellular location">
    <subcellularLocation>
        <location evidence="1">Secreted</location>
    </subcellularLocation>
</comment>
<dbReference type="PANTHER" id="PTHR34216:SF3">
    <property type="entry name" value="POLY-BETA-1,6-N-ACETYL-D-GLUCOSAMINE N-DEACETYLASE"/>
    <property type="match status" value="1"/>
</dbReference>
<name>A0AAF0C3G2_9GAMM</name>
<evidence type="ECO:0000313" key="5">
    <source>
        <dbReference type="EMBL" id="WDD98918.1"/>
    </source>
</evidence>
<feature type="chain" id="PRO_5042214875" evidence="3">
    <location>
        <begin position="20"/>
        <end position="349"/>
    </location>
</feature>
<reference evidence="5 6" key="2">
    <citation type="journal article" date="2022" name="Mar. Drugs">
        <title>Bioassay-Guided Fractionation Leads to the Detection of Cholic Acid Generated by the Rare Thalassomonas sp.</title>
        <authorList>
            <person name="Pheiffer F."/>
            <person name="Schneider Y.K."/>
            <person name="Hansen E.H."/>
            <person name="Andersen J.H."/>
            <person name="Isaksson J."/>
            <person name="Busche T."/>
            <person name="R C."/>
            <person name="Kalinowski J."/>
            <person name="Zyl L.V."/>
            <person name="Trindade M."/>
        </authorList>
    </citation>
    <scope>NUCLEOTIDE SEQUENCE [LARGE SCALE GENOMIC DNA]</scope>
    <source>
        <strain evidence="5 6">A5K-106</strain>
    </source>
</reference>
<evidence type="ECO:0000256" key="2">
    <source>
        <dbReference type="ARBA" id="ARBA00022729"/>
    </source>
</evidence>
<dbReference type="RefSeq" id="WP_044834298.1">
    <property type="nucleotide sequence ID" value="NZ_CP059735.1"/>
</dbReference>
<evidence type="ECO:0000259" key="4">
    <source>
        <dbReference type="PROSITE" id="PS51677"/>
    </source>
</evidence>
<keyword evidence="6" id="KW-1185">Reference proteome</keyword>
<dbReference type="GO" id="GO:0005576">
    <property type="term" value="C:extracellular region"/>
    <property type="evidence" value="ECO:0007669"/>
    <property type="project" value="UniProtKB-SubCell"/>
</dbReference>
<dbReference type="PROSITE" id="PS51677">
    <property type="entry name" value="NODB"/>
    <property type="match status" value="1"/>
</dbReference>
<evidence type="ECO:0000256" key="3">
    <source>
        <dbReference type="SAM" id="SignalP"/>
    </source>
</evidence>
<sequence length="349" mass="40133">MKFLLLILLCAFNLKSAQSAVILQYHHVDDNTPASTSISPDQFEKHLAFLKANDFKVVPLSEVMNSIKKQQPIPDKTVIITFDDAYLDIFTRARPLLQQYNYPYTVFINPHLVEKGYSGFLNWQQIKTMADTGAIIANHGLKHDSATRKADNITDKEWLLQYSYNIIEAEQIIKEKTGQNWQYFSYPYGEYSPAIQNWLRDNDYIGFSQQSGAVGLATDLTSVPRFPASRPYDKLVSLRDKLYSLPFSISLPDKQANTIVNFQQAPALGFKIIVNDFLPKKLSCYVSGLGRQQVIWQDETFFSIKLEKPLAPGRQRSNCTAPSISQPGRFYWYSRPWFILDKNNQWYPL</sequence>
<dbReference type="PANTHER" id="PTHR34216">
    <property type="match status" value="1"/>
</dbReference>
<dbReference type="Proteomes" id="UP000032568">
    <property type="component" value="Chromosome"/>
</dbReference>
<dbReference type="EMBL" id="CP059735">
    <property type="protein sequence ID" value="WDD98918.1"/>
    <property type="molecule type" value="Genomic_DNA"/>
</dbReference>
<dbReference type="SUPFAM" id="SSF88713">
    <property type="entry name" value="Glycoside hydrolase/deacetylase"/>
    <property type="match status" value="1"/>
</dbReference>
<dbReference type="GO" id="GO:0005975">
    <property type="term" value="P:carbohydrate metabolic process"/>
    <property type="evidence" value="ECO:0007669"/>
    <property type="project" value="InterPro"/>
</dbReference>
<keyword evidence="2 3" id="KW-0732">Signal</keyword>
<dbReference type="Pfam" id="PF01522">
    <property type="entry name" value="Polysacc_deac_1"/>
    <property type="match status" value="1"/>
</dbReference>
<dbReference type="KEGG" id="tact:SG35_027450"/>
<dbReference type="Gene3D" id="3.20.20.370">
    <property type="entry name" value="Glycoside hydrolase/deacetylase"/>
    <property type="match status" value="1"/>
</dbReference>
<proteinExistence type="predicted"/>
<dbReference type="InterPro" id="IPR051398">
    <property type="entry name" value="Polysacch_Deacetylase"/>
</dbReference>